<feature type="compositionally biased region" description="Low complexity" evidence="1">
    <location>
        <begin position="136"/>
        <end position="154"/>
    </location>
</feature>
<dbReference type="AlphaFoldDB" id="A0A3R7LTX5"/>
<protein>
    <submittedName>
        <fullName evidence="2">Uncharacterized protein</fullName>
    </submittedName>
</protein>
<feature type="region of interest" description="Disordered" evidence="1">
    <location>
        <begin position="430"/>
        <end position="625"/>
    </location>
</feature>
<evidence type="ECO:0000313" key="2">
    <source>
        <dbReference type="EMBL" id="ROT64268.1"/>
    </source>
</evidence>
<feature type="region of interest" description="Disordered" evidence="1">
    <location>
        <begin position="840"/>
        <end position="923"/>
    </location>
</feature>
<reference evidence="2 3" key="1">
    <citation type="submission" date="2018-04" db="EMBL/GenBank/DDBJ databases">
        <authorList>
            <person name="Zhang X."/>
            <person name="Yuan J."/>
            <person name="Li F."/>
            <person name="Xiang J."/>
        </authorList>
    </citation>
    <scope>NUCLEOTIDE SEQUENCE [LARGE SCALE GENOMIC DNA]</scope>
    <source>
        <tissue evidence="2">Muscle</tissue>
    </source>
</reference>
<dbReference type="EMBL" id="QCYY01003282">
    <property type="protein sequence ID" value="ROT64268.1"/>
    <property type="molecule type" value="Genomic_DNA"/>
</dbReference>
<feature type="region of interest" description="Disordered" evidence="1">
    <location>
        <begin position="112"/>
        <end position="182"/>
    </location>
</feature>
<feature type="compositionally biased region" description="Basic and acidic residues" evidence="1">
    <location>
        <begin position="113"/>
        <end position="122"/>
    </location>
</feature>
<feature type="compositionally biased region" description="Polar residues" evidence="1">
    <location>
        <begin position="553"/>
        <end position="563"/>
    </location>
</feature>
<reference evidence="2 3" key="2">
    <citation type="submission" date="2019-01" db="EMBL/GenBank/DDBJ databases">
        <title>The decoding of complex shrimp genome reveals the adaptation for benthos swimmer, frequently molting mechanism and breeding impact on genome.</title>
        <authorList>
            <person name="Sun Y."/>
            <person name="Gao Y."/>
            <person name="Yu Y."/>
        </authorList>
    </citation>
    <scope>NUCLEOTIDE SEQUENCE [LARGE SCALE GENOMIC DNA]</scope>
    <source>
        <tissue evidence="2">Muscle</tissue>
    </source>
</reference>
<feature type="region of interest" description="Disordered" evidence="1">
    <location>
        <begin position="370"/>
        <end position="403"/>
    </location>
</feature>
<feature type="compositionally biased region" description="Low complexity" evidence="1">
    <location>
        <begin position="570"/>
        <end position="583"/>
    </location>
</feature>
<keyword evidence="3" id="KW-1185">Reference proteome</keyword>
<feature type="compositionally biased region" description="Basic and acidic residues" evidence="1">
    <location>
        <begin position="674"/>
        <end position="684"/>
    </location>
</feature>
<gene>
    <name evidence="2" type="ORF">C7M84_017803</name>
</gene>
<evidence type="ECO:0000256" key="1">
    <source>
        <dbReference type="SAM" id="MobiDB-lite"/>
    </source>
</evidence>
<sequence length="1137" mass="123279">MIVLFCGRSRGAAPGKEGIRRRGGCLRIEPRRGRPVVRPLCPAGARRDALGECDDRATAAMSGQPRRNLGSSWYSLISTNFQSLTPFRVETKVDIVALDRAAVRDAALTNGRFRMEPGDSHTDAPPAGEVEHDLVSSSSQSSLASGSADGSGESWTQEEAESRSDFSASDDDSSNLNKNNPTFVRSFNRRIRTRDHHGGDLKVISALRAQYKQRERDVQRTRGRLTTDRDRVLPEVPTAVADGRGEANADERRRLSLMWSPSYSEASSDTQDLCSPVSDDVFWAASGPHVGGQPQQESGIGNGCEWRPSPPERRRSSLSMESLPRDAIFSDFDIEKYGKSFKGHALPAGERKISDVDVAFRESLESIVEGGAEKTSDKRGSCQRTFSMGADGGEDGLEGAFAPPDRRAVAEKDRISVRDLVRSFVVKDTGNGPVVTQARGEKPSPSPRLSKPKSPPLPQNRRLQEHRPSTSHNSDASVAQTLHNGRVSSGIPQQDQSQTHSRSSSGSFYNMWPQFFSSNTATKSQTDKDKLSSSKKLPSKHEDPSGAVRQRSHTFTVSKSASSADGKRSPGGASPAQPAASGGRTSPRRLPQIPRQEVSKASPRLPGRNSNQHWPPAAVRNSSPHLAEFSRPLAVQASAMAQSNGALSDCMKASTPPPKRSKFLSTFGFGTDSSAKKGDSDKVSTKTAKNSKGRNSDEWNVVYTNSPGGPSSRIKRIGAMRKGEEAERVQEGLGQASIQSDPEKTPNFPSREHNPGKNVTAGAIPKSSYLNKTFHIMNKDECKRSEVKHSDTEDAASEREAQQGSQAAARSPAKSARKLGKRVLERSISVPFWTKFSGQETVNGQSADSEDDLPALEAGSQSERPPAGDSKEEMTKPKLAQTKSSPANFQRKAQHKRTRSYDVTKTFKDDLQVLPPERSASHDNLAKLKENEPLNMPVLAVEFASPESPPQMEFKSLRAGDGGPECLARKNSVKHRSCNNIIDIEDEPGVQVSPKFSRTFKDSKLISASAFCLTNSVMKKASAAVRREAMPAALLQGEETFPALDSAPSLPCVGPGEAAHFVYISPYELTTHVRDKPTLQRLMGMFHVQTSVSASGARLGGGVGGGRLLALRGRRRGRGCKPLAGHCVCVVSQRRRN</sequence>
<evidence type="ECO:0000313" key="3">
    <source>
        <dbReference type="Proteomes" id="UP000283509"/>
    </source>
</evidence>
<feature type="compositionally biased region" description="Basic and acidic residues" evidence="1">
    <location>
        <begin position="899"/>
        <end position="911"/>
    </location>
</feature>
<accession>A0A3R7LTX5</accession>
<feature type="region of interest" description="Disordered" evidence="1">
    <location>
        <begin position="639"/>
        <end position="820"/>
    </location>
</feature>
<feature type="region of interest" description="Disordered" evidence="1">
    <location>
        <begin position="289"/>
        <end position="320"/>
    </location>
</feature>
<feature type="compositionally biased region" description="Basic and acidic residues" evidence="1">
    <location>
        <begin position="777"/>
        <end position="801"/>
    </location>
</feature>
<feature type="compositionally biased region" description="Polar residues" evidence="1">
    <location>
        <begin position="470"/>
        <end position="492"/>
    </location>
</feature>
<feature type="compositionally biased region" description="Low complexity" evidence="1">
    <location>
        <begin position="493"/>
        <end position="507"/>
    </location>
</feature>
<proteinExistence type="predicted"/>
<name>A0A3R7LTX5_PENVA</name>
<comment type="caution">
    <text evidence="2">The sequence shown here is derived from an EMBL/GenBank/DDBJ whole genome shotgun (WGS) entry which is preliminary data.</text>
</comment>
<dbReference type="Proteomes" id="UP000283509">
    <property type="component" value="Unassembled WGS sequence"/>
</dbReference>
<organism evidence="2 3">
    <name type="scientific">Penaeus vannamei</name>
    <name type="common">Whiteleg shrimp</name>
    <name type="synonym">Litopenaeus vannamei</name>
    <dbReference type="NCBI Taxonomy" id="6689"/>
    <lineage>
        <taxon>Eukaryota</taxon>
        <taxon>Metazoa</taxon>
        <taxon>Ecdysozoa</taxon>
        <taxon>Arthropoda</taxon>
        <taxon>Crustacea</taxon>
        <taxon>Multicrustacea</taxon>
        <taxon>Malacostraca</taxon>
        <taxon>Eumalacostraca</taxon>
        <taxon>Eucarida</taxon>
        <taxon>Decapoda</taxon>
        <taxon>Dendrobranchiata</taxon>
        <taxon>Penaeoidea</taxon>
        <taxon>Penaeidae</taxon>
        <taxon>Penaeus</taxon>
    </lineage>
</organism>
<feature type="compositionally biased region" description="Basic and acidic residues" evidence="1">
    <location>
        <begin position="721"/>
        <end position="730"/>
    </location>
</feature>
<feature type="compositionally biased region" description="Basic and acidic residues" evidence="1">
    <location>
        <begin position="371"/>
        <end position="380"/>
    </location>
</feature>